<protein>
    <submittedName>
        <fullName evidence="1">RNA ligase/cyclic nucleotide phosphodiesterase, U6 snRNA phosphodiesterase Usb1</fullName>
    </submittedName>
</protein>
<dbReference type="EMBL" id="PKPP01007179">
    <property type="protein sequence ID" value="PWA54138.1"/>
    <property type="molecule type" value="Genomic_DNA"/>
</dbReference>
<name>A0A2U1LYQ9_ARTAN</name>
<organism evidence="1 2">
    <name type="scientific">Artemisia annua</name>
    <name type="common">Sweet wormwood</name>
    <dbReference type="NCBI Taxonomy" id="35608"/>
    <lineage>
        <taxon>Eukaryota</taxon>
        <taxon>Viridiplantae</taxon>
        <taxon>Streptophyta</taxon>
        <taxon>Embryophyta</taxon>
        <taxon>Tracheophyta</taxon>
        <taxon>Spermatophyta</taxon>
        <taxon>Magnoliopsida</taxon>
        <taxon>eudicotyledons</taxon>
        <taxon>Gunneridae</taxon>
        <taxon>Pentapetalae</taxon>
        <taxon>asterids</taxon>
        <taxon>campanulids</taxon>
        <taxon>Asterales</taxon>
        <taxon>Asteraceae</taxon>
        <taxon>Asteroideae</taxon>
        <taxon>Anthemideae</taxon>
        <taxon>Artemisiinae</taxon>
        <taxon>Artemisia</taxon>
    </lineage>
</organism>
<evidence type="ECO:0000313" key="1">
    <source>
        <dbReference type="EMBL" id="PWA54138.1"/>
    </source>
</evidence>
<comment type="caution">
    <text evidence="1">The sequence shown here is derived from an EMBL/GenBank/DDBJ whole genome shotgun (WGS) entry which is preliminary data.</text>
</comment>
<dbReference type="Proteomes" id="UP000245207">
    <property type="component" value="Unassembled WGS sequence"/>
</dbReference>
<keyword evidence="2" id="KW-1185">Reference proteome</keyword>
<accession>A0A2U1LYQ9</accession>
<sequence length="128" mass="14301">MQAENTSQSLTEVTKQAQVVNEVFKLHNLPEFYKVLITLGSGPWDQLFGEGAQLSSFYCNSSCSHCYSTVQACFLCTQDSLQLGRGQDRVLLFYGRRRVLEGHNKDASSLGEDRVFETLLLVVLTNSS</sequence>
<reference evidence="1 2" key="1">
    <citation type="journal article" date="2018" name="Mol. Plant">
        <title>The genome of Artemisia annua provides insight into the evolution of Asteraceae family and artemisinin biosynthesis.</title>
        <authorList>
            <person name="Shen Q."/>
            <person name="Zhang L."/>
            <person name="Liao Z."/>
            <person name="Wang S."/>
            <person name="Yan T."/>
            <person name="Shi P."/>
            <person name="Liu M."/>
            <person name="Fu X."/>
            <person name="Pan Q."/>
            <person name="Wang Y."/>
            <person name="Lv Z."/>
            <person name="Lu X."/>
            <person name="Zhang F."/>
            <person name="Jiang W."/>
            <person name="Ma Y."/>
            <person name="Chen M."/>
            <person name="Hao X."/>
            <person name="Li L."/>
            <person name="Tang Y."/>
            <person name="Lv G."/>
            <person name="Zhou Y."/>
            <person name="Sun X."/>
            <person name="Brodelius P.E."/>
            <person name="Rose J.K.C."/>
            <person name="Tang K."/>
        </authorList>
    </citation>
    <scope>NUCLEOTIDE SEQUENCE [LARGE SCALE GENOMIC DNA]</scope>
    <source>
        <strain evidence="2">cv. Huhao1</strain>
        <tissue evidence="1">Leaf</tissue>
    </source>
</reference>
<dbReference type="OrthoDB" id="49151at2759"/>
<proteinExistence type="predicted"/>
<dbReference type="GO" id="GO:0016874">
    <property type="term" value="F:ligase activity"/>
    <property type="evidence" value="ECO:0007669"/>
    <property type="project" value="UniProtKB-KW"/>
</dbReference>
<keyword evidence="1" id="KW-0436">Ligase</keyword>
<evidence type="ECO:0000313" key="2">
    <source>
        <dbReference type="Proteomes" id="UP000245207"/>
    </source>
</evidence>
<dbReference type="AlphaFoldDB" id="A0A2U1LYQ9"/>
<gene>
    <name evidence="1" type="ORF">CTI12_AA364350</name>
</gene>